<dbReference type="GO" id="GO:0035251">
    <property type="term" value="F:UDP-glucosyltransferase activity"/>
    <property type="evidence" value="ECO:0007669"/>
    <property type="project" value="InterPro"/>
</dbReference>
<keyword evidence="3" id="KW-1185">Reference proteome</keyword>
<dbReference type="OrthoDB" id="925817at2759"/>
<dbReference type="EMBL" id="BKCP01008070">
    <property type="protein sequence ID" value="GER47949.1"/>
    <property type="molecule type" value="Genomic_DNA"/>
</dbReference>
<proteinExistence type="predicted"/>
<evidence type="ECO:0000313" key="2">
    <source>
        <dbReference type="EMBL" id="GER47949.1"/>
    </source>
</evidence>
<reference evidence="3" key="1">
    <citation type="journal article" date="2019" name="Curr. Biol.">
        <title>Genome Sequence of Striga asiatica Provides Insight into the Evolution of Plant Parasitism.</title>
        <authorList>
            <person name="Yoshida S."/>
            <person name="Kim S."/>
            <person name="Wafula E.K."/>
            <person name="Tanskanen J."/>
            <person name="Kim Y.M."/>
            <person name="Honaas L."/>
            <person name="Yang Z."/>
            <person name="Spallek T."/>
            <person name="Conn C.E."/>
            <person name="Ichihashi Y."/>
            <person name="Cheong K."/>
            <person name="Cui S."/>
            <person name="Der J.P."/>
            <person name="Gundlach H."/>
            <person name="Jiao Y."/>
            <person name="Hori C."/>
            <person name="Ishida J.K."/>
            <person name="Kasahara H."/>
            <person name="Kiba T."/>
            <person name="Kim M.S."/>
            <person name="Koo N."/>
            <person name="Laohavisit A."/>
            <person name="Lee Y.H."/>
            <person name="Lumba S."/>
            <person name="McCourt P."/>
            <person name="Mortimer J.C."/>
            <person name="Mutuku J.M."/>
            <person name="Nomura T."/>
            <person name="Sasaki-Sekimoto Y."/>
            <person name="Seto Y."/>
            <person name="Wang Y."/>
            <person name="Wakatake T."/>
            <person name="Sakakibara H."/>
            <person name="Demura T."/>
            <person name="Yamaguchi S."/>
            <person name="Yoneyama K."/>
            <person name="Manabe R.I."/>
            <person name="Nelson D.C."/>
            <person name="Schulman A.H."/>
            <person name="Timko M.P."/>
            <person name="dePamphilis C.W."/>
            <person name="Choi D."/>
            <person name="Shirasu K."/>
        </authorList>
    </citation>
    <scope>NUCLEOTIDE SEQUENCE [LARGE SCALE GENOMIC DNA]</scope>
    <source>
        <strain evidence="3">cv. UVA1</strain>
    </source>
</reference>
<comment type="caution">
    <text evidence="2">The sequence shown here is derived from an EMBL/GenBank/DDBJ whole genome shotgun (WGS) entry which is preliminary data.</text>
</comment>
<dbReference type="InterPro" id="IPR011992">
    <property type="entry name" value="EF-hand-dom_pair"/>
</dbReference>
<dbReference type="SUPFAM" id="SSF53756">
    <property type="entry name" value="UDP-Glycosyltransferase/glycogen phosphorylase"/>
    <property type="match status" value="1"/>
</dbReference>
<dbReference type="Gene3D" id="3.40.50.2000">
    <property type="entry name" value="Glycogen Phosphorylase B"/>
    <property type="match status" value="1"/>
</dbReference>
<evidence type="ECO:0000259" key="1">
    <source>
        <dbReference type="PROSITE" id="PS50222"/>
    </source>
</evidence>
<dbReference type="Proteomes" id="UP000325081">
    <property type="component" value="Unassembled WGS sequence"/>
</dbReference>
<organism evidence="2 3">
    <name type="scientific">Striga asiatica</name>
    <name type="common">Asiatic witchweed</name>
    <name type="synonym">Buchnera asiatica</name>
    <dbReference type="NCBI Taxonomy" id="4170"/>
    <lineage>
        <taxon>Eukaryota</taxon>
        <taxon>Viridiplantae</taxon>
        <taxon>Streptophyta</taxon>
        <taxon>Embryophyta</taxon>
        <taxon>Tracheophyta</taxon>
        <taxon>Spermatophyta</taxon>
        <taxon>Magnoliopsida</taxon>
        <taxon>eudicotyledons</taxon>
        <taxon>Gunneridae</taxon>
        <taxon>Pentapetalae</taxon>
        <taxon>asterids</taxon>
        <taxon>lamiids</taxon>
        <taxon>Lamiales</taxon>
        <taxon>Orobanchaceae</taxon>
        <taxon>Buchnereae</taxon>
        <taxon>Striga</taxon>
    </lineage>
</organism>
<dbReference type="GO" id="GO:0005509">
    <property type="term" value="F:calcium ion binding"/>
    <property type="evidence" value="ECO:0007669"/>
    <property type="project" value="InterPro"/>
</dbReference>
<gene>
    <name evidence="2" type="ORF">STAS_25089</name>
</gene>
<keyword evidence="2" id="KW-0808">Transferase</keyword>
<evidence type="ECO:0000313" key="3">
    <source>
        <dbReference type="Proteomes" id="UP000325081"/>
    </source>
</evidence>
<accession>A0A5A7QSB6</accession>
<name>A0A5A7QSB6_STRAF</name>
<dbReference type="InterPro" id="IPR002048">
    <property type="entry name" value="EF_hand_dom"/>
</dbReference>
<sequence>MNDDCNISREELSDSLENLEMCVSEEKLRAMIGKIEADGDAQVDAEEFGALYAVVTADGGGDKGDDGEEDMQKAFRIFDWGEEVKMPEESEYDRRGQLWGRREDQLGRQMMKLLPKGFLERTKGKGYVIKSLASQRVMLEHGAVAGLVTHCGRSSILEAVTCGMFGCIIVS</sequence>
<protein>
    <submittedName>
        <fullName evidence="2">UDP-glycosyltransferase BMGT2</fullName>
    </submittedName>
</protein>
<dbReference type="AlphaFoldDB" id="A0A5A7QSB6"/>
<dbReference type="PANTHER" id="PTHR48048">
    <property type="entry name" value="GLYCOSYLTRANSFERASE"/>
    <property type="match status" value="1"/>
</dbReference>
<dbReference type="SUPFAM" id="SSF47473">
    <property type="entry name" value="EF-hand"/>
    <property type="match status" value="1"/>
</dbReference>
<feature type="domain" description="EF-hand" evidence="1">
    <location>
        <begin position="23"/>
        <end position="58"/>
    </location>
</feature>
<dbReference type="PROSITE" id="PS50222">
    <property type="entry name" value="EF_HAND_2"/>
    <property type="match status" value="1"/>
</dbReference>
<dbReference type="Gene3D" id="1.10.238.10">
    <property type="entry name" value="EF-hand"/>
    <property type="match status" value="1"/>
</dbReference>
<dbReference type="InterPro" id="IPR050481">
    <property type="entry name" value="UDP-glycosyltransf_plant"/>
</dbReference>
<dbReference type="PANTHER" id="PTHR48048:SF89">
    <property type="entry name" value="GLYCOSYLTRANSFERASE"/>
    <property type="match status" value="1"/>
</dbReference>